<keyword evidence="7" id="KW-0406">Ion transport</keyword>
<feature type="transmembrane region" description="Helical" evidence="10">
    <location>
        <begin position="195"/>
        <end position="216"/>
    </location>
</feature>
<name>A0A1G2MQZ9_9BACT</name>
<evidence type="ECO:0000313" key="12">
    <source>
        <dbReference type="Proteomes" id="UP000177565"/>
    </source>
</evidence>
<dbReference type="GO" id="GO:0005886">
    <property type="term" value="C:plasma membrane"/>
    <property type="evidence" value="ECO:0007669"/>
    <property type="project" value="UniProtKB-SubCell"/>
</dbReference>
<evidence type="ECO:0000256" key="10">
    <source>
        <dbReference type="SAM" id="Phobius"/>
    </source>
</evidence>
<keyword evidence="5 10" id="KW-0812">Transmembrane</keyword>
<keyword evidence="8 10" id="KW-0472">Membrane</keyword>
<feature type="transmembrane region" description="Helical" evidence="10">
    <location>
        <begin position="57"/>
        <end position="79"/>
    </location>
</feature>
<evidence type="ECO:0000256" key="7">
    <source>
        <dbReference type="ARBA" id="ARBA00023065"/>
    </source>
</evidence>
<evidence type="ECO:0000256" key="4">
    <source>
        <dbReference type="ARBA" id="ARBA00022475"/>
    </source>
</evidence>
<dbReference type="PANTHER" id="PTHR43298">
    <property type="entry name" value="MULTIDRUG RESISTANCE PROTEIN NORM-RELATED"/>
    <property type="match status" value="1"/>
</dbReference>
<dbReference type="InterPro" id="IPR048279">
    <property type="entry name" value="MdtK-like"/>
</dbReference>
<keyword evidence="4" id="KW-1003">Cell membrane</keyword>
<dbReference type="STRING" id="1802312.A3C06_04750"/>
<feature type="transmembrane region" description="Helical" evidence="10">
    <location>
        <begin position="169"/>
        <end position="189"/>
    </location>
</feature>
<evidence type="ECO:0000256" key="2">
    <source>
        <dbReference type="ARBA" id="ARBA00022448"/>
    </source>
</evidence>
<comment type="caution">
    <text evidence="11">The sequence shown here is derived from an EMBL/GenBank/DDBJ whole genome shotgun (WGS) entry which is preliminary data.</text>
</comment>
<feature type="transmembrane region" description="Helical" evidence="10">
    <location>
        <begin position="389"/>
        <end position="411"/>
    </location>
</feature>
<dbReference type="GO" id="GO:0042910">
    <property type="term" value="F:xenobiotic transmembrane transporter activity"/>
    <property type="evidence" value="ECO:0007669"/>
    <property type="project" value="InterPro"/>
</dbReference>
<feature type="transmembrane region" description="Helical" evidence="10">
    <location>
        <begin position="353"/>
        <end position="377"/>
    </location>
</feature>
<dbReference type="InterPro" id="IPR050222">
    <property type="entry name" value="MATE_MdtK"/>
</dbReference>
<evidence type="ECO:0000256" key="5">
    <source>
        <dbReference type="ARBA" id="ARBA00022692"/>
    </source>
</evidence>
<protein>
    <recommendedName>
        <fullName evidence="9">Multidrug-efflux transporter</fullName>
    </recommendedName>
</protein>
<keyword evidence="6 10" id="KW-1133">Transmembrane helix</keyword>
<feature type="transmembrane region" description="Helical" evidence="10">
    <location>
        <begin position="325"/>
        <end position="341"/>
    </location>
</feature>
<dbReference type="PANTHER" id="PTHR43298:SF2">
    <property type="entry name" value="FMN_FAD EXPORTER YEEO-RELATED"/>
    <property type="match status" value="1"/>
</dbReference>
<accession>A0A1G2MQZ9</accession>
<evidence type="ECO:0000313" key="11">
    <source>
        <dbReference type="EMBL" id="OHA26320.1"/>
    </source>
</evidence>
<organism evidence="11 12">
    <name type="scientific">Candidatus Taylorbacteria bacterium RIFCSPHIGHO2_02_FULL_46_13</name>
    <dbReference type="NCBI Taxonomy" id="1802312"/>
    <lineage>
        <taxon>Bacteria</taxon>
        <taxon>Candidatus Tayloriibacteriota</taxon>
    </lineage>
</organism>
<dbReference type="PIRSF" id="PIRSF006603">
    <property type="entry name" value="DinF"/>
    <property type="match status" value="1"/>
</dbReference>
<feature type="transmembrane region" description="Helical" evidence="10">
    <location>
        <begin position="20"/>
        <end position="37"/>
    </location>
</feature>
<feature type="transmembrane region" description="Helical" evidence="10">
    <location>
        <begin position="136"/>
        <end position="157"/>
    </location>
</feature>
<dbReference type="GO" id="GO:0006811">
    <property type="term" value="P:monoatomic ion transport"/>
    <property type="evidence" value="ECO:0007669"/>
    <property type="project" value="UniProtKB-KW"/>
</dbReference>
<evidence type="ECO:0000256" key="6">
    <source>
        <dbReference type="ARBA" id="ARBA00022989"/>
    </source>
</evidence>
<evidence type="ECO:0000256" key="8">
    <source>
        <dbReference type="ARBA" id="ARBA00023136"/>
    </source>
</evidence>
<dbReference type="NCBIfam" id="TIGR00797">
    <property type="entry name" value="matE"/>
    <property type="match status" value="1"/>
</dbReference>
<feature type="transmembrane region" description="Helical" evidence="10">
    <location>
        <begin position="417"/>
        <end position="438"/>
    </location>
</feature>
<evidence type="ECO:0000256" key="3">
    <source>
        <dbReference type="ARBA" id="ARBA00022449"/>
    </source>
</evidence>
<keyword evidence="2" id="KW-0813">Transport</keyword>
<evidence type="ECO:0000256" key="1">
    <source>
        <dbReference type="ARBA" id="ARBA00004651"/>
    </source>
</evidence>
<dbReference type="CDD" id="cd13145">
    <property type="entry name" value="MATE_like_5"/>
    <property type="match status" value="1"/>
</dbReference>
<dbReference type="AlphaFoldDB" id="A0A1G2MQZ9"/>
<feature type="transmembrane region" description="Helical" evidence="10">
    <location>
        <begin position="287"/>
        <end position="304"/>
    </location>
</feature>
<dbReference type="EMBL" id="MHRQ01000022">
    <property type="protein sequence ID" value="OHA26320.1"/>
    <property type="molecule type" value="Genomic_DNA"/>
</dbReference>
<evidence type="ECO:0000256" key="9">
    <source>
        <dbReference type="ARBA" id="ARBA00031636"/>
    </source>
</evidence>
<proteinExistence type="predicted"/>
<feature type="transmembrane region" description="Helical" evidence="10">
    <location>
        <begin position="100"/>
        <end position="124"/>
    </location>
</feature>
<dbReference type="GO" id="GO:0015297">
    <property type="term" value="F:antiporter activity"/>
    <property type="evidence" value="ECO:0007669"/>
    <property type="project" value="UniProtKB-KW"/>
</dbReference>
<dbReference type="InterPro" id="IPR002528">
    <property type="entry name" value="MATE_fam"/>
</dbReference>
<dbReference type="Pfam" id="PF01554">
    <property type="entry name" value="MatE"/>
    <property type="match status" value="2"/>
</dbReference>
<comment type="subcellular location">
    <subcellularLocation>
        <location evidence="1">Cell membrane</location>
        <topology evidence="1">Multi-pass membrane protein</topology>
    </subcellularLocation>
</comment>
<gene>
    <name evidence="11" type="ORF">A3C06_04750</name>
</gene>
<reference evidence="11 12" key="1">
    <citation type="journal article" date="2016" name="Nat. Commun.">
        <title>Thousands of microbial genomes shed light on interconnected biogeochemical processes in an aquifer system.</title>
        <authorList>
            <person name="Anantharaman K."/>
            <person name="Brown C.T."/>
            <person name="Hug L.A."/>
            <person name="Sharon I."/>
            <person name="Castelle C.J."/>
            <person name="Probst A.J."/>
            <person name="Thomas B.C."/>
            <person name="Singh A."/>
            <person name="Wilkins M.J."/>
            <person name="Karaoz U."/>
            <person name="Brodie E.L."/>
            <person name="Williams K.H."/>
            <person name="Hubbard S.S."/>
            <person name="Banfield J.F."/>
        </authorList>
    </citation>
    <scope>NUCLEOTIDE SEQUENCE [LARGE SCALE GENOMIC DNA]</scope>
</reference>
<keyword evidence="3" id="KW-0050">Antiport</keyword>
<feature type="transmembrane region" description="Helical" evidence="10">
    <location>
        <begin position="236"/>
        <end position="267"/>
    </location>
</feature>
<sequence length="449" mass="49048">MDQNGDKLITHPIPSLIKEIAIPAIVGFFFNTMFNVVDTFYGGLLSTEALAALSLSFPVFFIIIAIGSGLSTGSTTLIANALGAGKPEEAKTLAVQSITLSILFSLALSFAGILISPLLFTLLGATAQYLSLSLDYMNVIFFGTVFFMLAYTLNAVLSAIGNTKIFRNFLVVGCLLNVLLDPWFMYGWFGFPALGLKGVALATIVIQVFGCVYMAFKIKHLGLLSGMNIKDYYPKLSVFSHIASQGVPAALNMFTVGIGIFVITYFISPFGKEAVAAYGIATRVEQIFLLPTIGLTIATLTLVGQNNGAHRKDRVEETWRTCIRYGMYIMTIGTLGIFFFASKFMELFTHDPLVISSGIVYLKIAAFITWAYALLFISVSALQGLKKPLYPLWIGLARQIVAPIIVFTLTARAFGIVGIWWGIFAITWAAAFITLFYLKNVLTHSPHRV</sequence>
<dbReference type="Proteomes" id="UP000177565">
    <property type="component" value="Unassembled WGS sequence"/>
</dbReference>